<dbReference type="Pfam" id="PF20430">
    <property type="entry name" value="Eplus_motif"/>
    <property type="match status" value="1"/>
</dbReference>
<dbReference type="AlphaFoldDB" id="A0A9E7HHG6"/>
<dbReference type="InterPro" id="IPR036093">
    <property type="entry name" value="NAC_dom_sf"/>
</dbReference>
<dbReference type="GO" id="GO:0008270">
    <property type="term" value="F:zinc ion binding"/>
    <property type="evidence" value="ECO:0007669"/>
    <property type="project" value="InterPro"/>
</dbReference>
<accession>A0A9E7HHG6</accession>
<dbReference type="InterPro" id="IPR032867">
    <property type="entry name" value="DYW_dom"/>
</dbReference>
<dbReference type="Pfam" id="PF14432">
    <property type="entry name" value="DYW_deaminase"/>
    <property type="match status" value="1"/>
</dbReference>
<reference evidence="6" key="1">
    <citation type="submission" date="2022-05" db="EMBL/GenBank/DDBJ databases">
        <title>The Musa troglodytarum L. genome provides insights into the mechanism of non-climacteric behaviour and enrichment of carotenoids.</title>
        <authorList>
            <person name="Wang J."/>
        </authorList>
    </citation>
    <scope>NUCLEOTIDE SEQUENCE</scope>
    <source>
        <tissue evidence="6">Leaf</tissue>
    </source>
</reference>
<dbReference type="PROSITE" id="PS51005">
    <property type="entry name" value="NAC"/>
    <property type="match status" value="1"/>
</dbReference>
<keyword evidence="2" id="KW-0238">DNA-binding</keyword>
<keyword evidence="1" id="KW-0805">Transcription regulation</keyword>
<evidence type="ECO:0000256" key="1">
    <source>
        <dbReference type="ARBA" id="ARBA00023015"/>
    </source>
</evidence>
<feature type="domain" description="NAC" evidence="5">
    <location>
        <begin position="186"/>
        <end position="355"/>
    </location>
</feature>
<organism evidence="6 7">
    <name type="scientific">Musa troglodytarum</name>
    <name type="common">fe'i banana</name>
    <dbReference type="NCBI Taxonomy" id="320322"/>
    <lineage>
        <taxon>Eukaryota</taxon>
        <taxon>Viridiplantae</taxon>
        <taxon>Streptophyta</taxon>
        <taxon>Embryophyta</taxon>
        <taxon>Tracheophyta</taxon>
        <taxon>Spermatophyta</taxon>
        <taxon>Magnoliopsida</taxon>
        <taxon>Liliopsida</taxon>
        <taxon>Zingiberales</taxon>
        <taxon>Musaceae</taxon>
        <taxon>Musa</taxon>
    </lineage>
</organism>
<dbReference type="OrthoDB" id="774757at2759"/>
<keyword evidence="3" id="KW-0804">Transcription</keyword>
<dbReference type="PANTHER" id="PTHR31744">
    <property type="entry name" value="PROTEIN CUP-SHAPED COTYLEDON 2-RELATED"/>
    <property type="match status" value="1"/>
</dbReference>
<protein>
    <submittedName>
        <fullName evidence="6">No apical meristem (NAM) protein</fullName>
    </submittedName>
</protein>
<evidence type="ECO:0000313" key="6">
    <source>
        <dbReference type="EMBL" id="URE30212.1"/>
    </source>
</evidence>
<dbReference type="Pfam" id="PF02365">
    <property type="entry name" value="NAM"/>
    <property type="match status" value="1"/>
</dbReference>
<evidence type="ECO:0000259" key="5">
    <source>
        <dbReference type="PROSITE" id="PS51005"/>
    </source>
</evidence>
<dbReference type="Gene3D" id="2.170.150.80">
    <property type="entry name" value="NAC domain"/>
    <property type="match status" value="1"/>
</dbReference>
<proteinExistence type="predicted"/>
<dbReference type="Proteomes" id="UP001055439">
    <property type="component" value="Chromosome 8"/>
</dbReference>
<dbReference type="GO" id="GO:0006355">
    <property type="term" value="P:regulation of DNA-templated transcription"/>
    <property type="evidence" value="ECO:0007669"/>
    <property type="project" value="InterPro"/>
</dbReference>
<evidence type="ECO:0000256" key="2">
    <source>
        <dbReference type="ARBA" id="ARBA00023125"/>
    </source>
</evidence>
<sequence>MASRSVRKTPGWTWIEINNETHRFRVGDKSHPQSKEIYETLKVLIEKLESAGYVPDTNFVLHDIDEELKAGFLYTHSEKLAIAFGDTNIIPDRPHPSGKHHFCQRRAADSTPLQAFECVIAISAFGNAIYGTDERAQLTAFTDVATSRTIEAGVASSLCGRMMFRSEQRRVPELRLIGEEMTTSTVPPGYRFYPTEEELIGFYLRNKLDNRREDMERVIPVADVYRCDPWQLPPIAGEACGRDGEQWFFFCPRQEREANGGGRIASPVGLLEGHRFAQLRVLVREPGHGREEDHGVLPRSPAYTKTKWKMNEYRALEEGRRRHLNCGCKGNHHLPHITFDEDSPRAATICVLVFVFVCSLVGKLVSRVHQIRLHQIVRSTPRCCCRCDRCTKDGRGAALESRSGFSKEALFSSQLFIRWKCLSASGASTRR</sequence>
<dbReference type="GO" id="GO:0003677">
    <property type="term" value="F:DNA binding"/>
    <property type="evidence" value="ECO:0007669"/>
    <property type="project" value="UniProtKB-KW"/>
</dbReference>
<keyword evidence="4" id="KW-0539">Nucleus</keyword>
<gene>
    <name evidence="6" type="ORF">MUK42_03630</name>
</gene>
<keyword evidence="7" id="KW-1185">Reference proteome</keyword>
<evidence type="ECO:0000256" key="3">
    <source>
        <dbReference type="ARBA" id="ARBA00023163"/>
    </source>
</evidence>
<dbReference type="SUPFAM" id="SSF101941">
    <property type="entry name" value="NAC domain"/>
    <property type="match status" value="1"/>
</dbReference>
<evidence type="ECO:0000313" key="7">
    <source>
        <dbReference type="Proteomes" id="UP001055439"/>
    </source>
</evidence>
<name>A0A9E7HHG6_9LILI</name>
<evidence type="ECO:0000256" key="4">
    <source>
        <dbReference type="ARBA" id="ARBA00023242"/>
    </source>
</evidence>
<dbReference type="InterPro" id="IPR046849">
    <property type="entry name" value="E2_motif"/>
</dbReference>
<dbReference type="PANTHER" id="PTHR31744:SF220">
    <property type="entry name" value="LOW QUALITY PROTEIN: NAC DOMAIN-CONTAINING PROTEIN 90-LIKE"/>
    <property type="match status" value="1"/>
</dbReference>
<dbReference type="EMBL" id="CP097510">
    <property type="protein sequence ID" value="URE30212.1"/>
    <property type="molecule type" value="Genomic_DNA"/>
</dbReference>
<dbReference type="InterPro" id="IPR003441">
    <property type="entry name" value="NAC-dom"/>
</dbReference>